<dbReference type="GO" id="GO:0005634">
    <property type="term" value="C:nucleus"/>
    <property type="evidence" value="ECO:0007669"/>
    <property type="project" value="UniProtKB-SubCell"/>
</dbReference>
<feature type="region of interest" description="Disordered" evidence="6">
    <location>
        <begin position="1"/>
        <end position="32"/>
    </location>
</feature>
<dbReference type="PROSITE" id="PS51005">
    <property type="entry name" value="NAC"/>
    <property type="match status" value="1"/>
</dbReference>
<dbReference type="Gene3D" id="2.170.150.80">
    <property type="entry name" value="NAC domain"/>
    <property type="match status" value="1"/>
</dbReference>
<dbReference type="EMBL" id="JBGMDY010000001">
    <property type="protein sequence ID" value="KAL2347179.1"/>
    <property type="molecule type" value="Genomic_DNA"/>
</dbReference>
<dbReference type="SUPFAM" id="SSF101941">
    <property type="entry name" value="NAC domain"/>
    <property type="match status" value="1"/>
</dbReference>
<dbReference type="GO" id="GO:0043565">
    <property type="term" value="F:sequence-specific DNA binding"/>
    <property type="evidence" value="ECO:0007669"/>
    <property type="project" value="UniProtKB-ARBA"/>
</dbReference>
<feature type="domain" description="NAC" evidence="7">
    <location>
        <begin position="99"/>
        <end position="250"/>
    </location>
</feature>
<name>A0ABD1NGC0_9FABA</name>
<sequence length="382" mass="43519">MPTLLTRASHSGARNTTRYGGWTPHDNHHNQSTMAKISPADILKTTPKVTHKAKTAPPTATAAAVIATNKEKLASQVFSVQQAIEQREEHTRMKGELELPPGFRFHPTDEELVNHYLCRKCSGQPIAVPIIKEVDLYKFDPWQLPEMGFYGEKEWYFFSPRDRKYPNGSRPNRAAGSGYWKATGADKPIGKPKALGIKKALVFYAGKAPKGVKTNWIMHEYRLANVDRSASKKNNNLRLDDWVLCRIYNKKGKIEKYNTGAPKVNHEVVLHNFEHENETKPEIHALGIEQLYMDTSDSVPRLHTDSSCSEHVVSPDVTCEREVQSDPKWNDLGLQLEDVFDFQFNYLDNNLSVDDPFATQVHYQIGHLSPLQDMFMYLQKPF</sequence>
<reference evidence="8 9" key="1">
    <citation type="submission" date="2024-08" db="EMBL/GenBank/DDBJ databases">
        <title>Insights into the chromosomal genome structure of Flemingia macrophylla.</title>
        <authorList>
            <person name="Ding Y."/>
            <person name="Zhao Y."/>
            <person name="Bi W."/>
            <person name="Wu M."/>
            <person name="Zhao G."/>
            <person name="Gong Y."/>
            <person name="Li W."/>
            <person name="Zhang P."/>
        </authorList>
    </citation>
    <scope>NUCLEOTIDE SEQUENCE [LARGE SCALE GENOMIC DNA]</scope>
    <source>
        <strain evidence="8">DYQJB</strain>
        <tissue evidence="8">Leaf</tissue>
    </source>
</reference>
<evidence type="ECO:0000313" key="9">
    <source>
        <dbReference type="Proteomes" id="UP001603857"/>
    </source>
</evidence>
<gene>
    <name evidence="8" type="ORF">Fmac_001179</name>
</gene>
<keyword evidence="3" id="KW-0238">DNA-binding</keyword>
<evidence type="ECO:0000256" key="2">
    <source>
        <dbReference type="ARBA" id="ARBA00023015"/>
    </source>
</evidence>
<protein>
    <recommendedName>
        <fullName evidence="7">NAC domain-containing protein</fullName>
    </recommendedName>
</protein>
<keyword evidence="5" id="KW-0539">Nucleus</keyword>
<keyword evidence="2" id="KW-0805">Transcription regulation</keyword>
<dbReference type="InterPro" id="IPR003441">
    <property type="entry name" value="NAC-dom"/>
</dbReference>
<evidence type="ECO:0000313" key="8">
    <source>
        <dbReference type="EMBL" id="KAL2347179.1"/>
    </source>
</evidence>
<feature type="compositionally biased region" description="Polar residues" evidence="6">
    <location>
        <begin position="1"/>
        <end position="18"/>
    </location>
</feature>
<dbReference type="PANTHER" id="PTHR31719">
    <property type="entry name" value="NAC TRANSCRIPTION FACTOR 56"/>
    <property type="match status" value="1"/>
</dbReference>
<comment type="caution">
    <text evidence="8">The sequence shown here is derived from an EMBL/GenBank/DDBJ whole genome shotgun (WGS) entry which is preliminary data.</text>
</comment>
<dbReference type="PANTHER" id="PTHR31719:SF94">
    <property type="entry name" value="PROTEIN ATAF2"/>
    <property type="match status" value="1"/>
</dbReference>
<evidence type="ECO:0000259" key="7">
    <source>
        <dbReference type="PROSITE" id="PS51005"/>
    </source>
</evidence>
<dbReference type="InterPro" id="IPR036093">
    <property type="entry name" value="NAC_dom_sf"/>
</dbReference>
<evidence type="ECO:0000256" key="4">
    <source>
        <dbReference type="ARBA" id="ARBA00023163"/>
    </source>
</evidence>
<evidence type="ECO:0000256" key="1">
    <source>
        <dbReference type="ARBA" id="ARBA00004123"/>
    </source>
</evidence>
<keyword evidence="9" id="KW-1185">Reference proteome</keyword>
<dbReference type="Proteomes" id="UP001603857">
    <property type="component" value="Unassembled WGS sequence"/>
</dbReference>
<evidence type="ECO:0000256" key="3">
    <source>
        <dbReference type="ARBA" id="ARBA00023125"/>
    </source>
</evidence>
<accession>A0ABD1NGC0</accession>
<dbReference type="Pfam" id="PF02365">
    <property type="entry name" value="NAM"/>
    <property type="match status" value="1"/>
</dbReference>
<organism evidence="8 9">
    <name type="scientific">Flemingia macrophylla</name>
    <dbReference type="NCBI Taxonomy" id="520843"/>
    <lineage>
        <taxon>Eukaryota</taxon>
        <taxon>Viridiplantae</taxon>
        <taxon>Streptophyta</taxon>
        <taxon>Embryophyta</taxon>
        <taxon>Tracheophyta</taxon>
        <taxon>Spermatophyta</taxon>
        <taxon>Magnoliopsida</taxon>
        <taxon>eudicotyledons</taxon>
        <taxon>Gunneridae</taxon>
        <taxon>Pentapetalae</taxon>
        <taxon>rosids</taxon>
        <taxon>fabids</taxon>
        <taxon>Fabales</taxon>
        <taxon>Fabaceae</taxon>
        <taxon>Papilionoideae</taxon>
        <taxon>50 kb inversion clade</taxon>
        <taxon>NPAAA clade</taxon>
        <taxon>indigoferoid/millettioid clade</taxon>
        <taxon>Phaseoleae</taxon>
        <taxon>Flemingia</taxon>
    </lineage>
</organism>
<dbReference type="FunFam" id="2.170.150.80:FF:000004">
    <property type="entry name" value="NAC transcription factor"/>
    <property type="match status" value="1"/>
</dbReference>
<dbReference type="AlphaFoldDB" id="A0ABD1NGC0"/>
<comment type="subcellular location">
    <subcellularLocation>
        <location evidence="1">Nucleus</location>
    </subcellularLocation>
</comment>
<proteinExistence type="predicted"/>
<evidence type="ECO:0000256" key="5">
    <source>
        <dbReference type="ARBA" id="ARBA00023242"/>
    </source>
</evidence>
<keyword evidence="4" id="KW-0804">Transcription</keyword>
<evidence type="ECO:0000256" key="6">
    <source>
        <dbReference type="SAM" id="MobiDB-lite"/>
    </source>
</evidence>